<dbReference type="InterPro" id="IPR011059">
    <property type="entry name" value="Metal-dep_hydrolase_composite"/>
</dbReference>
<reference evidence="10 11" key="1">
    <citation type="journal article" date="2018" name="J. Allergy Clin. Immunol.">
        <title>High-quality assembly of Dermatophagoides pteronyssinus genome and transcriptome reveals a wide range of novel allergens.</title>
        <authorList>
            <person name="Liu X.Y."/>
            <person name="Yang K.Y."/>
            <person name="Wang M.Q."/>
            <person name="Kwok J.S."/>
            <person name="Zeng X."/>
            <person name="Yang Z."/>
            <person name="Xiao X.J."/>
            <person name="Lau C.P."/>
            <person name="Li Y."/>
            <person name="Huang Z.M."/>
            <person name="Ba J.G."/>
            <person name="Yim A.K."/>
            <person name="Ouyang C.Y."/>
            <person name="Ngai S.M."/>
            <person name="Chan T.F."/>
            <person name="Leung E.L."/>
            <person name="Liu L."/>
            <person name="Liu Z.G."/>
            <person name="Tsui S.K."/>
        </authorList>
    </citation>
    <scope>NUCLEOTIDE SEQUENCE [LARGE SCALE GENOMIC DNA]</scope>
    <source>
        <strain evidence="10">Derp</strain>
    </source>
</reference>
<evidence type="ECO:0000256" key="5">
    <source>
        <dbReference type="ARBA" id="ARBA00022801"/>
    </source>
</evidence>
<keyword evidence="5 8" id="KW-0378">Hydrolase</keyword>
<comment type="caution">
    <text evidence="10">The sequence shown here is derived from an EMBL/GenBank/DDBJ whole genome shotgun (WGS) entry which is preliminary data.</text>
</comment>
<comment type="catalytic activity">
    <reaction evidence="7 8">
        <text>N-acetyl-D-glucosamine 6-phosphate + H2O = D-glucosamine 6-phosphate + acetate</text>
        <dbReference type="Rhea" id="RHEA:22936"/>
        <dbReference type="ChEBI" id="CHEBI:15377"/>
        <dbReference type="ChEBI" id="CHEBI:30089"/>
        <dbReference type="ChEBI" id="CHEBI:57513"/>
        <dbReference type="ChEBI" id="CHEBI:58725"/>
        <dbReference type="EC" id="3.5.1.25"/>
    </reaction>
</comment>
<evidence type="ECO:0000256" key="8">
    <source>
        <dbReference type="PIRNR" id="PIRNR038994"/>
    </source>
</evidence>
<feature type="domain" description="Amidohydrolase-related" evidence="9">
    <location>
        <begin position="86"/>
        <end position="400"/>
    </location>
</feature>
<evidence type="ECO:0000256" key="3">
    <source>
        <dbReference type="ARBA" id="ARBA00018029"/>
    </source>
</evidence>
<evidence type="ECO:0000256" key="4">
    <source>
        <dbReference type="ARBA" id="ARBA00022723"/>
    </source>
</evidence>
<keyword evidence="4" id="KW-0479">Metal-binding</keyword>
<accession>A0ABQ8JA08</accession>
<reference evidence="10 11" key="2">
    <citation type="journal article" date="2022" name="Mol. Biol. Evol.">
        <title>Comparative Genomics Reveals Insights into the Divergent Evolution of Astigmatic Mites and Household Pest Adaptations.</title>
        <authorList>
            <person name="Xiong Q."/>
            <person name="Wan A.T."/>
            <person name="Liu X."/>
            <person name="Fung C.S."/>
            <person name="Xiao X."/>
            <person name="Malainual N."/>
            <person name="Hou J."/>
            <person name="Wang L."/>
            <person name="Wang M."/>
            <person name="Yang K.Y."/>
            <person name="Cui Y."/>
            <person name="Leung E.L."/>
            <person name="Nong W."/>
            <person name="Shin S.K."/>
            <person name="Au S.W."/>
            <person name="Jeong K.Y."/>
            <person name="Chew F.T."/>
            <person name="Hui J.H."/>
            <person name="Leung T.F."/>
            <person name="Tungtrongchitr A."/>
            <person name="Zhong N."/>
            <person name="Liu Z."/>
            <person name="Tsui S.K."/>
        </authorList>
    </citation>
    <scope>NUCLEOTIDE SEQUENCE [LARGE SCALE GENOMIC DNA]</scope>
    <source>
        <strain evidence="10">Derp</strain>
    </source>
</reference>
<dbReference type="EMBL" id="NJHN03000060">
    <property type="protein sequence ID" value="KAH9419201.1"/>
    <property type="molecule type" value="Genomic_DNA"/>
</dbReference>
<evidence type="ECO:0000256" key="1">
    <source>
        <dbReference type="ARBA" id="ARBA00010716"/>
    </source>
</evidence>
<evidence type="ECO:0000313" key="10">
    <source>
        <dbReference type="EMBL" id="KAH9419201.1"/>
    </source>
</evidence>
<dbReference type="SUPFAM" id="SSF51338">
    <property type="entry name" value="Composite domain of metallo-dependent hydrolases"/>
    <property type="match status" value="1"/>
</dbReference>
<dbReference type="InterPro" id="IPR006680">
    <property type="entry name" value="Amidohydro-rel"/>
</dbReference>
<dbReference type="EC" id="3.5.1.25" evidence="2 8"/>
<dbReference type="PIRSF" id="PIRSF038994">
    <property type="entry name" value="NagA"/>
    <property type="match status" value="1"/>
</dbReference>
<evidence type="ECO:0000259" key="9">
    <source>
        <dbReference type="Pfam" id="PF01979"/>
    </source>
</evidence>
<proteinExistence type="inferred from homology"/>
<evidence type="ECO:0000256" key="2">
    <source>
        <dbReference type="ARBA" id="ARBA00011899"/>
    </source>
</evidence>
<dbReference type="Gene3D" id="3.20.20.140">
    <property type="entry name" value="Metal-dependent hydrolases"/>
    <property type="match status" value="1"/>
</dbReference>
<name>A0ABQ8JA08_DERPT</name>
<dbReference type="SUPFAM" id="SSF51556">
    <property type="entry name" value="Metallo-dependent hydrolases"/>
    <property type="match status" value="1"/>
</dbReference>
<keyword evidence="6 8" id="KW-0119">Carbohydrate metabolism</keyword>
<dbReference type="Gene3D" id="2.30.40.10">
    <property type="entry name" value="Urease, subunit C, domain 1"/>
    <property type="match status" value="1"/>
</dbReference>
<dbReference type="InterPro" id="IPR032466">
    <property type="entry name" value="Metal_Hydrolase"/>
</dbReference>
<dbReference type="Proteomes" id="UP000887458">
    <property type="component" value="Unassembled WGS sequence"/>
</dbReference>
<evidence type="ECO:0000256" key="7">
    <source>
        <dbReference type="ARBA" id="ARBA00047647"/>
    </source>
</evidence>
<protein>
    <recommendedName>
        <fullName evidence="3 8">N-acetylglucosamine-6-phosphate deacetylase</fullName>
        <ecNumber evidence="2 8">3.5.1.25</ecNumber>
    </recommendedName>
</protein>
<dbReference type="Pfam" id="PF01979">
    <property type="entry name" value="Amidohydro_1"/>
    <property type="match status" value="1"/>
</dbReference>
<comment type="similarity">
    <text evidence="1 8">Belongs to the metallo-dependent hydrolases superfamily. NagA family.</text>
</comment>
<dbReference type="PANTHER" id="PTHR11113:SF14">
    <property type="entry name" value="N-ACETYLGLUCOSAMINE-6-PHOSPHATE DEACETYLASE"/>
    <property type="match status" value="1"/>
</dbReference>
<dbReference type="InterPro" id="IPR003764">
    <property type="entry name" value="GlcNAc_6-P_deAcase"/>
</dbReference>
<evidence type="ECO:0000256" key="6">
    <source>
        <dbReference type="ARBA" id="ARBA00023277"/>
    </source>
</evidence>
<organism evidence="10 11">
    <name type="scientific">Dermatophagoides pteronyssinus</name>
    <name type="common">European house dust mite</name>
    <dbReference type="NCBI Taxonomy" id="6956"/>
    <lineage>
        <taxon>Eukaryota</taxon>
        <taxon>Metazoa</taxon>
        <taxon>Ecdysozoa</taxon>
        <taxon>Arthropoda</taxon>
        <taxon>Chelicerata</taxon>
        <taxon>Arachnida</taxon>
        <taxon>Acari</taxon>
        <taxon>Acariformes</taxon>
        <taxon>Sarcoptiformes</taxon>
        <taxon>Astigmata</taxon>
        <taxon>Psoroptidia</taxon>
        <taxon>Analgoidea</taxon>
        <taxon>Pyroglyphidae</taxon>
        <taxon>Dermatophagoidinae</taxon>
        <taxon>Dermatophagoides</taxon>
    </lineage>
</organism>
<evidence type="ECO:0000313" key="11">
    <source>
        <dbReference type="Proteomes" id="UP000887458"/>
    </source>
</evidence>
<sequence>MNIMIDSNKPIIRFKNVKLIKNGRLVVDDLWIQDDIIINPEPLFFEQQKEADIVVDCQRAIIAPATLFYLFDLIILTGGFGYDFSTPEIDINQALNVVGTNLVRYGVTSFCPTLITQPSSNYRMLLPRMKRGPIIGGANILGIHVEGPFINPEKKGAHPERYIQNEINSIEQIEQYYHDLSNVSIMTIAPELDRNNVCKQLVCKGIVVSLGHSNACLDDSENAFRNGASMITHLFNAMPLFHHRDPGLLGLLTIDSERQMYYGIIADGIHTHYSALRLAFYANRTGMVLVSDAISAAGLETGLHKIGCEMIEIKNDHAYLAGTNTLCGSIATLDHCVRYLQSKVPDCSIVDAIECATLHPARVLGIEHRKGTLEFGADADFIILNDQLEILSTFVAGKCVFIDSERMKQMKIEINKVFCT</sequence>
<dbReference type="CDD" id="cd00854">
    <property type="entry name" value="NagA"/>
    <property type="match status" value="1"/>
</dbReference>
<gene>
    <name evidence="10" type="primary">AMDHD2</name>
    <name evidence="10" type="ORF">DERP_005705</name>
</gene>
<dbReference type="PANTHER" id="PTHR11113">
    <property type="entry name" value="N-ACETYLGLUCOSAMINE-6-PHOSPHATE DEACETYLASE"/>
    <property type="match status" value="1"/>
</dbReference>
<keyword evidence="11" id="KW-1185">Reference proteome</keyword>
<dbReference type="NCBIfam" id="TIGR00221">
    <property type="entry name" value="nagA"/>
    <property type="match status" value="1"/>
</dbReference>